<protein>
    <submittedName>
        <fullName evidence="3">Tagatose-6-phosphate ketose/aldose isomerase</fullName>
        <ecNumber evidence="3">5.3.1.-</ecNumber>
    </submittedName>
</protein>
<dbReference type="GO" id="GO:1901135">
    <property type="term" value="P:carbohydrate derivative metabolic process"/>
    <property type="evidence" value="ECO:0007669"/>
    <property type="project" value="InterPro"/>
</dbReference>
<dbReference type="InterPro" id="IPR001347">
    <property type="entry name" value="SIS_dom"/>
</dbReference>
<dbReference type="Pfam" id="PF01380">
    <property type="entry name" value="SIS"/>
    <property type="match status" value="1"/>
</dbReference>
<keyword evidence="3" id="KW-0413">Isomerase</keyword>
<dbReference type="InterPro" id="IPR046348">
    <property type="entry name" value="SIS_dom_sf"/>
</dbReference>
<dbReference type="SUPFAM" id="SSF53697">
    <property type="entry name" value="SIS domain"/>
    <property type="match status" value="1"/>
</dbReference>
<dbReference type="PANTHER" id="PTHR10937:SF4">
    <property type="entry name" value="GLUCOSAMINE-6-PHOSPHATE DEAMINASE"/>
    <property type="match status" value="1"/>
</dbReference>
<organism evidence="3">
    <name type="scientific">Staphylococcus simulans</name>
    <dbReference type="NCBI Taxonomy" id="1286"/>
    <lineage>
        <taxon>Bacteria</taxon>
        <taxon>Bacillati</taxon>
        <taxon>Bacillota</taxon>
        <taxon>Bacilli</taxon>
        <taxon>Bacillales</taxon>
        <taxon>Staphylococcaceae</taxon>
        <taxon>Staphylococcus</taxon>
    </lineage>
</organism>
<dbReference type="InterPro" id="IPR035466">
    <property type="entry name" value="GlmS/AgaS_SIS"/>
</dbReference>
<dbReference type="GO" id="GO:0097367">
    <property type="term" value="F:carbohydrate derivative binding"/>
    <property type="evidence" value="ECO:0007669"/>
    <property type="project" value="InterPro"/>
</dbReference>
<evidence type="ECO:0000313" key="3">
    <source>
        <dbReference type="EMBL" id="VYU44087.1"/>
    </source>
</evidence>
<gene>
    <name evidence="3" type="primary">agaS</name>
    <name evidence="3" type="ORF">SSLFYP27_00250</name>
</gene>
<keyword evidence="1" id="KW-0677">Repeat</keyword>
<name>A0A6N3EY98_STASI</name>
<dbReference type="PANTHER" id="PTHR10937">
    <property type="entry name" value="GLUCOSAMINE--FRUCTOSE-6-PHOSPHATE AMINOTRANSFERASE, ISOMERIZING"/>
    <property type="match status" value="1"/>
</dbReference>
<feature type="domain" description="SIS" evidence="2">
    <location>
        <begin position="34"/>
        <end position="191"/>
    </location>
</feature>
<accession>A0A6N3EY98</accession>
<dbReference type="GO" id="GO:0016853">
    <property type="term" value="F:isomerase activity"/>
    <property type="evidence" value="ECO:0007669"/>
    <property type="project" value="UniProtKB-KW"/>
</dbReference>
<dbReference type="AlphaFoldDB" id="A0A6N3EY98"/>
<dbReference type="EC" id="5.3.1.-" evidence="3"/>
<sequence>MKTTDTYREIQQQPSVWKKTFDIVNDVSADFKRFIEAIEHNESTDKLKVIFTGAGSSAYVGDIARLAVDNNKFPKWSFESVPTTHFVTNPGTYIDDATTYLVVSFARSGNSPETQGTVELFNQLSQHVYHIFITNNKDGFLGRYADTENAFKVILPDETNDKSLAMTSSFSTMLLAACLLFSSEEIDEAYFKRVEQNFSWIDAHAREVAAQPFKKIFYAGTGMQGELTKEVSLKLNELTAGAIEIAKETTLGFRHGPKAGLNDNALFIMLRGANDYQRRYEADVIHEIDMPERNYQILVLDGKTSDDAFTFTFPNAEHDSDLELTLAYLIFGQLLAFYKSVQLGLNPDNPSPNGFINRVVKGVTIYPFEA</sequence>
<dbReference type="PROSITE" id="PS51464">
    <property type="entry name" value="SIS"/>
    <property type="match status" value="1"/>
</dbReference>
<evidence type="ECO:0000256" key="1">
    <source>
        <dbReference type="ARBA" id="ARBA00022737"/>
    </source>
</evidence>
<dbReference type="EMBL" id="CACRUO010000056">
    <property type="protein sequence ID" value="VYU44087.1"/>
    <property type="molecule type" value="Genomic_DNA"/>
</dbReference>
<reference evidence="3" key="1">
    <citation type="submission" date="2019-11" db="EMBL/GenBank/DDBJ databases">
        <authorList>
            <person name="Feng L."/>
        </authorList>
    </citation>
    <scope>NUCLEOTIDE SEQUENCE</scope>
    <source>
        <strain evidence="3">SsimulansLFYP27</strain>
    </source>
</reference>
<proteinExistence type="predicted"/>
<dbReference type="Gene3D" id="3.40.50.10490">
    <property type="entry name" value="Glucose-6-phosphate isomerase like protein, domain 1"/>
    <property type="match status" value="2"/>
</dbReference>
<evidence type="ECO:0000259" key="2">
    <source>
        <dbReference type="PROSITE" id="PS51464"/>
    </source>
</evidence>
<dbReference type="CDD" id="cd05008">
    <property type="entry name" value="SIS_GlmS_GlmD_1"/>
    <property type="match status" value="1"/>
</dbReference>